<dbReference type="Pfam" id="PF09523">
    <property type="entry name" value="DUF2390"/>
    <property type="match status" value="1"/>
</dbReference>
<dbReference type="RefSeq" id="WP_251595136.1">
    <property type="nucleotide sequence ID" value="NZ_JAMLJI010000004.1"/>
</dbReference>
<reference evidence="1 2" key="1">
    <citation type="submission" date="2023-04" db="EMBL/GenBank/DDBJ databases">
        <title>A long-awaited taxogenomic arrangement of the family Halomonadaceae.</title>
        <authorList>
            <person name="De La Haba R."/>
            <person name="Chuvochina M."/>
            <person name="Wittouck S."/>
            <person name="Arahal D.R."/>
            <person name="Sanchez-Porro C."/>
            <person name="Hugenholtz P."/>
            <person name="Ventosa A."/>
        </authorList>
    </citation>
    <scope>NUCLEOTIDE SEQUENCE [LARGE SCALE GENOMIC DNA]</scope>
    <source>
        <strain evidence="1 2">DSM 22428</strain>
    </source>
</reference>
<comment type="caution">
    <text evidence="1">The sequence shown here is derived from an EMBL/GenBank/DDBJ whole genome shotgun (WGS) entry which is preliminary data.</text>
</comment>
<name>A0ABU1H0L1_9GAMM</name>
<dbReference type="NCBIfam" id="TIGR02444">
    <property type="entry name" value="TIGR02444 family protein"/>
    <property type="match status" value="1"/>
</dbReference>
<dbReference type="InterPro" id="IPR012659">
    <property type="entry name" value="CHP02444"/>
</dbReference>
<dbReference type="Proteomes" id="UP001269375">
    <property type="component" value="Unassembled WGS sequence"/>
</dbReference>
<protein>
    <submittedName>
        <fullName evidence="1">TIGR02444 family protein</fullName>
    </submittedName>
</protein>
<evidence type="ECO:0000313" key="2">
    <source>
        <dbReference type="Proteomes" id="UP001269375"/>
    </source>
</evidence>
<accession>A0ABU1H0L1</accession>
<gene>
    <name evidence="1" type="ORF">QC825_13440</name>
</gene>
<organism evidence="1 2">
    <name type="scientific">Larsenimonas suaedae</name>
    <dbReference type="NCBI Taxonomy" id="1851019"/>
    <lineage>
        <taxon>Bacteria</taxon>
        <taxon>Pseudomonadati</taxon>
        <taxon>Pseudomonadota</taxon>
        <taxon>Gammaproteobacteria</taxon>
        <taxon>Oceanospirillales</taxon>
        <taxon>Halomonadaceae</taxon>
        <taxon>Larsenimonas</taxon>
    </lineage>
</organism>
<evidence type="ECO:0000313" key="1">
    <source>
        <dbReference type="EMBL" id="MDR5897073.1"/>
    </source>
</evidence>
<proteinExistence type="predicted"/>
<keyword evidence="2" id="KW-1185">Reference proteome</keyword>
<dbReference type="EMBL" id="JARWAO010000008">
    <property type="protein sequence ID" value="MDR5897073.1"/>
    <property type="molecule type" value="Genomic_DNA"/>
</dbReference>
<sequence>MTDHSTHLWPFALRLYACDGVQPACLDLQDRLALDVCELLWLCWLDTRGLTLDDTADHALAEVRRWQREVTLPLRQCRRALKSPAAHSEWVTQTRDELKRAELDSEREALTRLEALATTRKGVRDKRPDEDLETTLSRWSARLSREDCRPLLEACRVLLRAEPGKP</sequence>